<keyword evidence="2" id="KW-0472">Membrane</keyword>
<dbReference type="RefSeq" id="XP_067923702.1">
    <property type="nucleotide sequence ID" value="XM_068064325.1"/>
</dbReference>
<name>A0A2C6L275_9APIC</name>
<feature type="region of interest" description="Disordered" evidence="1">
    <location>
        <begin position="27"/>
        <end position="55"/>
    </location>
</feature>
<organism evidence="3 4">
    <name type="scientific">Cystoisospora suis</name>
    <dbReference type="NCBI Taxonomy" id="483139"/>
    <lineage>
        <taxon>Eukaryota</taxon>
        <taxon>Sar</taxon>
        <taxon>Alveolata</taxon>
        <taxon>Apicomplexa</taxon>
        <taxon>Conoidasida</taxon>
        <taxon>Coccidia</taxon>
        <taxon>Eucoccidiorida</taxon>
        <taxon>Eimeriorina</taxon>
        <taxon>Sarcocystidae</taxon>
        <taxon>Cystoisospora</taxon>
    </lineage>
</organism>
<dbReference type="GeneID" id="94427536"/>
<gene>
    <name evidence="3" type="ORF">CSUI_004130</name>
</gene>
<evidence type="ECO:0000256" key="2">
    <source>
        <dbReference type="SAM" id="Phobius"/>
    </source>
</evidence>
<dbReference type="Proteomes" id="UP000221165">
    <property type="component" value="Unassembled WGS sequence"/>
</dbReference>
<evidence type="ECO:0000313" key="3">
    <source>
        <dbReference type="EMBL" id="PHJ22025.1"/>
    </source>
</evidence>
<sequence>MLVKKLQGRRSMEKKERSKFLLQKNQMGVVKKKRRREREGEKKERDRRMNNSLQVPSPWEESPLLFSFAFGSTCFLTLFFSFLFSFLAFLEF</sequence>
<evidence type="ECO:0008006" key="5">
    <source>
        <dbReference type="Google" id="ProtNLM"/>
    </source>
</evidence>
<keyword evidence="2" id="KW-0812">Transmembrane</keyword>
<comment type="caution">
    <text evidence="3">The sequence shown here is derived from an EMBL/GenBank/DDBJ whole genome shotgun (WGS) entry which is preliminary data.</text>
</comment>
<evidence type="ECO:0000313" key="4">
    <source>
        <dbReference type="Proteomes" id="UP000221165"/>
    </source>
</evidence>
<accession>A0A2C6L275</accession>
<dbReference type="EMBL" id="MIGC01001876">
    <property type="protein sequence ID" value="PHJ22025.1"/>
    <property type="molecule type" value="Genomic_DNA"/>
</dbReference>
<protein>
    <recommendedName>
        <fullName evidence="5">Transmembrane protein</fullName>
    </recommendedName>
</protein>
<dbReference type="VEuPathDB" id="ToxoDB:CSUI_004130"/>
<dbReference type="AlphaFoldDB" id="A0A2C6L275"/>
<feature type="compositionally biased region" description="Basic and acidic residues" evidence="1">
    <location>
        <begin position="37"/>
        <end position="49"/>
    </location>
</feature>
<evidence type="ECO:0000256" key="1">
    <source>
        <dbReference type="SAM" id="MobiDB-lite"/>
    </source>
</evidence>
<feature type="transmembrane region" description="Helical" evidence="2">
    <location>
        <begin position="64"/>
        <end position="90"/>
    </location>
</feature>
<keyword evidence="2" id="KW-1133">Transmembrane helix</keyword>
<keyword evidence="4" id="KW-1185">Reference proteome</keyword>
<proteinExistence type="predicted"/>
<reference evidence="3 4" key="1">
    <citation type="journal article" date="2017" name="Int. J. Parasitol.">
        <title>The genome of the protozoan parasite Cystoisospora suis and a reverse vaccinology approach to identify vaccine candidates.</title>
        <authorList>
            <person name="Palmieri N."/>
            <person name="Shrestha A."/>
            <person name="Ruttkowski B."/>
            <person name="Beck T."/>
            <person name="Vogl C."/>
            <person name="Tomley F."/>
            <person name="Blake D.P."/>
            <person name="Joachim A."/>
        </authorList>
    </citation>
    <scope>NUCLEOTIDE SEQUENCE [LARGE SCALE GENOMIC DNA]</scope>
    <source>
        <strain evidence="3 4">Wien I</strain>
    </source>
</reference>